<accession>A0A0R3SDN4</accession>
<dbReference type="Proteomes" id="UP000274504">
    <property type="component" value="Unassembled WGS sequence"/>
</dbReference>
<dbReference type="InterPro" id="IPR002475">
    <property type="entry name" value="Bcl2-like"/>
</dbReference>
<reference evidence="4 5" key="2">
    <citation type="submission" date="2018-11" db="EMBL/GenBank/DDBJ databases">
        <authorList>
            <consortium name="Pathogen Informatics"/>
        </authorList>
    </citation>
    <scope>NUCLEOTIDE SEQUENCE [LARGE SCALE GENOMIC DNA]</scope>
</reference>
<dbReference type="OrthoDB" id="6021377at2759"/>
<dbReference type="EMBL" id="UYSG01000743">
    <property type="protein sequence ID" value="VDL22474.1"/>
    <property type="molecule type" value="Genomic_DNA"/>
</dbReference>
<dbReference type="Pfam" id="PF00452">
    <property type="entry name" value="Bcl-2"/>
    <property type="match status" value="1"/>
</dbReference>
<evidence type="ECO:0000256" key="1">
    <source>
        <dbReference type="ARBA" id="ARBA00009458"/>
    </source>
</evidence>
<dbReference type="GO" id="GO:0006915">
    <property type="term" value="P:apoptotic process"/>
    <property type="evidence" value="ECO:0007669"/>
    <property type="project" value="UniProtKB-KW"/>
</dbReference>
<dbReference type="STRING" id="6216.A0A0R3SDN4"/>
<dbReference type="SMART" id="SM00337">
    <property type="entry name" value="BCL"/>
    <property type="match status" value="1"/>
</dbReference>
<evidence type="ECO:0000259" key="3">
    <source>
        <dbReference type="SMART" id="SM00337"/>
    </source>
</evidence>
<evidence type="ECO:0000256" key="2">
    <source>
        <dbReference type="ARBA" id="ARBA00022703"/>
    </source>
</evidence>
<dbReference type="AlphaFoldDB" id="A0A0R3SDN4"/>
<sequence>MPIPGHIRKRSLELYSLTPCPLDNQPTKEVIDRLIVDYVLHLIGLQGYGSLKLFPGKESRTDLNPIVENIFLYLIERGVESEMAFLPRFQNRLAMLPKAPEFAKQDLMQTLNDIWSDGVINWERFLAHIIFTGAYCLKTLEVGMIYEIRFLVELSVNKLDERIGEWINNKGGWPAFFAHSVNMNMNYYLKDD</sequence>
<feature type="domain" description="Bcl-2 Bcl-2 homology region 1-3" evidence="3">
    <location>
        <begin position="72"/>
        <end position="173"/>
    </location>
</feature>
<dbReference type="InterPro" id="IPR036834">
    <property type="entry name" value="Bcl-2-like_sf"/>
</dbReference>
<dbReference type="PROSITE" id="PS50062">
    <property type="entry name" value="BCL2_FAMILY"/>
    <property type="match status" value="1"/>
</dbReference>
<gene>
    <name evidence="4" type="ORF">HDID_LOCUS2810</name>
</gene>
<dbReference type="InterPro" id="IPR046371">
    <property type="entry name" value="Bcl-2_BH1-3"/>
</dbReference>
<evidence type="ECO:0000313" key="5">
    <source>
        <dbReference type="Proteomes" id="UP000274504"/>
    </source>
</evidence>
<dbReference type="SUPFAM" id="SSF56854">
    <property type="entry name" value="Bcl-2 inhibitors of programmed cell death"/>
    <property type="match status" value="1"/>
</dbReference>
<dbReference type="Gene3D" id="1.10.437.10">
    <property type="entry name" value="Blc2-like"/>
    <property type="match status" value="1"/>
</dbReference>
<dbReference type="GO" id="GO:0042981">
    <property type="term" value="P:regulation of apoptotic process"/>
    <property type="evidence" value="ECO:0007669"/>
    <property type="project" value="InterPro"/>
</dbReference>
<dbReference type="PRINTS" id="PR01862">
    <property type="entry name" value="BCL2FAMILY"/>
</dbReference>
<evidence type="ECO:0000313" key="6">
    <source>
        <dbReference type="WBParaSite" id="HDID_0000281201-mRNA-1"/>
    </source>
</evidence>
<organism evidence="6">
    <name type="scientific">Hymenolepis diminuta</name>
    <name type="common">Rat tapeworm</name>
    <dbReference type="NCBI Taxonomy" id="6216"/>
    <lineage>
        <taxon>Eukaryota</taxon>
        <taxon>Metazoa</taxon>
        <taxon>Spiralia</taxon>
        <taxon>Lophotrochozoa</taxon>
        <taxon>Platyhelminthes</taxon>
        <taxon>Cestoda</taxon>
        <taxon>Eucestoda</taxon>
        <taxon>Cyclophyllidea</taxon>
        <taxon>Hymenolepididae</taxon>
        <taxon>Hymenolepis</taxon>
    </lineage>
</organism>
<name>A0A0R3SDN4_HYMDI</name>
<proteinExistence type="inferred from homology"/>
<dbReference type="WBParaSite" id="HDID_0000281201-mRNA-1">
    <property type="protein sequence ID" value="HDID_0000281201-mRNA-1"/>
    <property type="gene ID" value="HDID_0000281201"/>
</dbReference>
<evidence type="ECO:0000313" key="4">
    <source>
        <dbReference type="EMBL" id="VDL22474.1"/>
    </source>
</evidence>
<protein>
    <submittedName>
        <fullName evidence="6">BCL domain-containing protein</fullName>
    </submittedName>
</protein>
<comment type="similarity">
    <text evidence="1">Belongs to the Bcl-2 family.</text>
</comment>
<dbReference type="InterPro" id="IPR026298">
    <property type="entry name" value="Bcl-2_fam"/>
</dbReference>
<reference evidence="6" key="1">
    <citation type="submission" date="2017-02" db="UniProtKB">
        <authorList>
            <consortium name="WormBaseParasite"/>
        </authorList>
    </citation>
    <scope>IDENTIFICATION</scope>
</reference>
<keyword evidence="2" id="KW-0053">Apoptosis</keyword>